<keyword evidence="3" id="KW-1185">Reference proteome</keyword>
<dbReference type="Proteomes" id="UP000561726">
    <property type="component" value="Unassembled WGS sequence"/>
</dbReference>
<proteinExistence type="predicted"/>
<dbReference type="RefSeq" id="WP_035837273.1">
    <property type="nucleotide sequence ID" value="NZ_JACHBQ010000001.1"/>
</dbReference>
<comment type="caution">
    <text evidence="1">The sequence shown here is derived from an EMBL/GenBank/DDBJ whole genome shotgun (WGS) entry which is preliminary data.</text>
</comment>
<reference evidence="1 3" key="1">
    <citation type="submission" date="2014-08" db="EMBL/GenBank/DDBJ databases">
        <authorList>
            <person name="Sisinthy S."/>
        </authorList>
    </citation>
    <scope>NUCLEOTIDE SEQUENCE [LARGE SCALE GENOMIC DNA]</scope>
    <source>
        <strain evidence="1 3">RuG17</strain>
    </source>
</reference>
<evidence type="ECO:0000313" key="1">
    <source>
        <dbReference type="EMBL" id="KGJ72722.1"/>
    </source>
</evidence>
<accession>A0A099J5E4</accession>
<protein>
    <submittedName>
        <fullName evidence="1">Uncharacterized protein</fullName>
    </submittedName>
</protein>
<dbReference type="EMBL" id="JACHBQ010000001">
    <property type="protein sequence ID" value="MBB5641793.1"/>
    <property type="molecule type" value="Genomic_DNA"/>
</dbReference>
<sequence length="102" mass="11253">MIIQAGIQSDELAVEAALLNQTHIGLAFGANMDNGTVTYGRIAAFNIDAEYVTVYLAGVGAGEDYSCINLKHTEKLHFSRYTRENQLTGTLERIEKNTEKSR</sequence>
<evidence type="ECO:0000313" key="2">
    <source>
        <dbReference type="EMBL" id="MBB5641793.1"/>
    </source>
</evidence>
<dbReference type="AlphaFoldDB" id="A0A099J5E4"/>
<dbReference type="EMBL" id="JPXF01000058">
    <property type="protein sequence ID" value="KGJ72722.1"/>
    <property type="molecule type" value="Genomic_DNA"/>
</dbReference>
<gene>
    <name evidence="2" type="ORF">BJ997_002341</name>
    <name evidence="1" type="ORF">GY21_13520</name>
</gene>
<evidence type="ECO:0000313" key="4">
    <source>
        <dbReference type="Proteomes" id="UP000561726"/>
    </source>
</evidence>
<reference evidence="2 4" key="2">
    <citation type="submission" date="2020-08" db="EMBL/GenBank/DDBJ databases">
        <title>Sequencing the genomes of 1000 actinobacteria strains.</title>
        <authorList>
            <person name="Klenk H.-P."/>
        </authorList>
    </citation>
    <scope>NUCLEOTIDE SEQUENCE [LARGE SCALE GENOMIC DNA]</scope>
    <source>
        <strain evidence="2 4">DSM 21065</strain>
    </source>
</reference>
<name>A0A099J5E4_9MICO</name>
<organism evidence="1 3">
    <name type="scientific">Cryobacterium roopkundense</name>
    <dbReference type="NCBI Taxonomy" id="1001240"/>
    <lineage>
        <taxon>Bacteria</taxon>
        <taxon>Bacillati</taxon>
        <taxon>Actinomycetota</taxon>
        <taxon>Actinomycetes</taxon>
        <taxon>Micrococcales</taxon>
        <taxon>Microbacteriaceae</taxon>
        <taxon>Cryobacterium</taxon>
    </lineage>
</organism>
<evidence type="ECO:0000313" key="3">
    <source>
        <dbReference type="Proteomes" id="UP000029864"/>
    </source>
</evidence>
<dbReference type="Proteomes" id="UP000029864">
    <property type="component" value="Unassembled WGS sequence"/>
</dbReference>